<feature type="domain" description="Phage capsid-like C-terminal" evidence="3">
    <location>
        <begin position="32"/>
        <end position="302"/>
    </location>
</feature>
<dbReference type="AlphaFoldDB" id="A0A9Q8Y033"/>
<reference evidence="4" key="1">
    <citation type="journal article" date="2022" name="Front. Microbiol.">
        <title>Feed Insects as a Reservoir of Granadaene-Producing Lactococci.</title>
        <authorList>
            <person name="Neuzil-Bunesova V."/>
            <person name="Ramirez Garcia A."/>
            <person name="Modrackova N."/>
            <person name="Makovska M."/>
            <person name="Sabolova M."/>
            <person name="Sproer C."/>
            <person name="Bunk B."/>
            <person name="Blom J."/>
            <person name="Schwab C."/>
        </authorList>
    </citation>
    <scope>NUCLEOTIDE SEQUENCE</scope>
    <source>
        <strain evidence="4">I4/6O</strain>
    </source>
</reference>
<dbReference type="SUPFAM" id="SSF56563">
    <property type="entry name" value="Major capsid protein gp5"/>
    <property type="match status" value="1"/>
</dbReference>
<organism evidence="4 5">
    <name type="scientific">Lactococcus formosensis</name>
    <dbReference type="NCBI Taxonomy" id="1281486"/>
    <lineage>
        <taxon>Bacteria</taxon>
        <taxon>Bacillati</taxon>
        <taxon>Bacillota</taxon>
        <taxon>Bacilli</taxon>
        <taxon>Lactobacillales</taxon>
        <taxon>Streptococcaceae</taxon>
        <taxon>Lactococcus</taxon>
    </lineage>
</organism>
<dbReference type="NCBIfam" id="TIGR01554">
    <property type="entry name" value="major_cap_HK97"/>
    <property type="match status" value="1"/>
</dbReference>
<evidence type="ECO:0000256" key="1">
    <source>
        <dbReference type="ARBA" id="ARBA00004328"/>
    </source>
</evidence>
<protein>
    <submittedName>
        <fullName evidence="4">Phage major capsid protein</fullName>
    </submittedName>
</protein>
<dbReference type="EMBL" id="CP086395">
    <property type="protein sequence ID" value="USJ19533.1"/>
    <property type="molecule type" value="Genomic_DNA"/>
</dbReference>
<dbReference type="KEGG" id="lfo:LMK00_06765"/>
<comment type="subcellular location">
    <subcellularLocation>
        <location evidence="1">Virion</location>
    </subcellularLocation>
</comment>
<proteinExistence type="predicted"/>
<feature type="region of interest" description="Disordered" evidence="2">
    <location>
        <begin position="311"/>
        <end position="339"/>
    </location>
</feature>
<dbReference type="RefSeq" id="WP_165714648.1">
    <property type="nucleotide sequence ID" value="NZ_CP086395.1"/>
</dbReference>
<evidence type="ECO:0000313" key="4">
    <source>
        <dbReference type="EMBL" id="USJ19533.1"/>
    </source>
</evidence>
<dbReference type="Pfam" id="PF05065">
    <property type="entry name" value="Phage_capsid"/>
    <property type="match status" value="1"/>
</dbReference>
<dbReference type="InterPro" id="IPR054612">
    <property type="entry name" value="Phage_capsid-like_C"/>
</dbReference>
<name>A0A9Q8Y033_9LACT</name>
<dbReference type="Gene3D" id="3.30.2400.10">
    <property type="entry name" value="Major capsid protein gp5"/>
    <property type="match status" value="1"/>
</dbReference>
<dbReference type="InterPro" id="IPR024455">
    <property type="entry name" value="Phage_capsid"/>
</dbReference>
<evidence type="ECO:0000259" key="3">
    <source>
        <dbReference type="Pfam" id="PF05065"/>
    </source>
</evidence>
<dbReference type="Proteomes" id="UP001056730">
    <property type="component" value="Chromosome"/>
</dbReference>
<sequence>MEKQLLKLNLQHFAQEFNPQNVMMKDYLDGKVPSQLANLTIKETIQNSKVMQLGKYEEMDDLTKEFQYFAEGPGAYWVGETQKIATSKAKWLTVKMEAKKLGVILPVSKEFLKFSMSDFFTKMQPKIAEAFHKKFDEAVILGKNTPFKQSIVGAVIDNSNNVDGAISFDNILAVEDKLNDLDYEPNAWISKTQNRSLLRKAQVAENGVLQEMYDRSNNTIDGLPVVDFKSKNFEKGKLLAGDFDYLLYGIPQTIEYKIDESAQLSTIVNEDGTPINLFEQDMVALRATMYVGVLIVKEDAFAGLGLTKPAAPDPAIPGEGTESTDPDSVANSKKATDKP</sequence>
<gene>
    <name evidence="4" type="ORF">LMK00_06765</name>
</gene>
<evidence type="ECO:0000256" key="2">
    <source>
        <dbReference type="SAM" id="MobiDB-lite"/>
    </source>
</evidence>
<evidence type="ECO:0000313" key="5">
    <source>
        <dbReference type="Proteomes" id="UP001056730"/>
    </source>
</evidence>
<dbReference type="Gene3D" id="3.30.2320.10">
    <property type="entry name" value="hypothetical protein PF0899 domain"/>
    <property type="match status" value="1"/>
</dbReference>
<accession>A0A9Q8Y033</accession>